<accession>A0A318SFV2</accession>
<evidence type="ECO:0008006" key="5">
    <source>
        <dbReference type="Google" id="ProtNLM"/>
    </source>
</evidence>
<protein>
    <recommendedName>
        <fullName evidence="5">Ankyrin repeat protein</fullName>
    </recommendedName>
</protein>
<gene>
    <name evidence="3" type="ORF">DES52_13310</name>
</gene>
<evidence type="ECO:0000256" key="1">
    <source>
        <dbReference type="ARBA" id="ARBA00022737"/>
    </source>
</evidence>
<evidence type="ECO:0000313" key="4">
    <source>
        <dbReference type="Proteomes" id="UP000248326"/>
    </source>
</evidence>
<evidence type="ECO:0000256" key="2">
    <source>
        <dbReference type="ARBA" id="ARBA00023043"/>
    </source>
</evidence>
<keyword evidence="2" id="KW-0040">ANK repeat</keyword>
<dbReference type="RefSeq" id="WP_211317984.1">
    <property type="nucleotide sequence ID" value="NZ_QJSX01000033.1"/>
</dbReference>
<proteinExistence type="predicted"/>
<dbReference type="Proteomes" id="UP000248326">
    <property type="component" value="Unassembled WGS sequence"/>
</dbReference>
<name>A0A318SFV2_9DEIO</name>
<dbReference type="InterPro" id="IPR002110">
    <property type="entry name" value="Ankyrin_rpt"/>
</dbReference>
<dbReference type="PANTHER" id="PTHR24201:SF15">
    <property type="entry name" value="ANKYRIN REPEAT DOMAIN-CONTAINING PROTEIN 66"/>
    <property type="match status" value="1"/>
</dbReference>
<dbReference type="InterPro" id="IPR036770">
    <property type="entry name" value="Ankyrin_rpt-contain_sf"/>
</dbReference>
<dbReference type="SUPFAM" id="SSF48403">
    <property type="entry name" value="Ankyrin repeat"/>
    <property type="match status" value="1"/>
</dbReference>
<comment type="caution">
    <text evidence="3">The sequence shown here is derived from an EMBL/GenBank/DDBJ whole genome shotgun (WGS) entry which is preliminary data.</text>
</comment>
<sequence>MTSFTNPLHELVANAHGNAARVQELLDAHPELLEARFETWNETAMEAAAHTGSRDIAELLLQRGASPTHGALAMLGRADALRALLSERPDLASTPGAHGISLLFHAALSGDVETLETVWVAGAREGLNDAVHGALHARSVAALNWLLAHGAGVTALDWQGRTALQVAQERGWTELAAALRTEASSER</sequence>
<keyword evidence="4" id="KW-1185">Reference proteome</keyword>
<dbReference type="EMBL" id="QJSX01000033">
    <property type="protein sequence ID" value="PYE48104.1"/>
    <property type="molecule type" value="Genomic_DNA"/>
</dbReference>
<keyword evidence="1" id="KW-0677">Repeat</keyword>
<dbReference type="PANTHER" id="PTHR24201">
    <property type="entry name" value="ANK_REP_REGION DOMAIN-CONTAINING PROTEIN"/>
    <property type="match status" value="1"/>
</dbReference>
<evidence type="ECO:0000313" key="3">
    <source>
        <dbReference type="EMBL" id="PYE48104.1"/>
    </source>
</evidence>
<dbReference type="Pfam" id="PF00023">
    <property type="entry name" value="Ank"/>
    <property type="match status" value="1"/>
</dbReference>
<dbReference type="AlphaFoldDB" id="A0A318SFV2"/>
<dbReference type="SMART" id="SM00248">
    <property type="entry name" value="ANK"/>
    <property type="match status" value="3"/>
</dbReference>
<dbReference type="InterPro" id="IPR050776">
    <property type="entry name" value="Ank_Repeat/CDKN_Inhibitor"/>
</dbReference>
<organism evidence="3 4">
    <name type="scientific">Deinococcus yavapaiensis KR-236</name>
    <dbReference type="NCBI Taxonomy" id="694435"/>
    <lineage>
        <taxon>Bacteria</taxon>
        <taxon>Thermotogati</taxon>
        <taxon>Deinococcota</taxon>
        <taxon>Deinococci</taxon>
        <taxon>Deinococcales</taxon>
        <taxon>Deinococcaceae</taxon>
        <taxon>Deinococcus</taxon>
    </lineage>
</organism>
<dbReference type="Gene3D" id="1.25.40.20">
    <property type="entry name" value="Ankyrin repeat-containing domain"/>
    <property type="match status" value="2"/>
</dbReference>
<reference evidence="3 4" key="1">
    <citation type="submission" date="2018-06" db="EMBL/GenBank/DDBJ databases">
        <title>Genomic Encyclopedia of Type Strains, Phase IV (KMG-IV): sequencing the most valuable type-strain genomes for metagenomic binning, comparative biology and taxonomic classification.</title>
        <authorList>
            <person name="Goeker M."/>
        </authorList>
    </citation>
    <scope>NUCLEOTIDE SEQUENCE [LARGE SCALE GENOMIC DNA]</scope>
    <source>
        <strain evidence="3 4">DSM 18048</strain>
    </source>
</reference>